<proteinExistence type="predicted"/>
<dbReference type="InterPro" id="IPR009057">
    <property type="entry name" value="Homeodomain-like_sf"/>
</dbReference>
<accession>A0A060LSN2</accession>
<dbReference type="AlphaFoldDB" id="A0A060LSN2"/>
<evidence type="ECO:0000313" key="6">
    <source>
        <dbReference type="Proteomes" id="UP000027142"/>
    </source>
</evidence>
<evidence type="ECO:0000313" key="5">
    <source>
        <dbReference type="EMBL" id="AIC93132.1"/>
    </source>
</evidence>
<dbReference type="eggNOG" id="COG1309">
    <property type="taxonomic scope" value="Bacteria"/>
</dbReference>
<name>A0A060LSN2_9BACI</name>
<evidence type="ECO:0000256" key="3">
    <source>
        <dbReference type="PROSITE-ProRule" id="PRU00335"/>
    </source>
</evidence>
<evidence type="ECO:0000256" key="1">
    <source>
        <dbReference type="ARBA" id="ARBA00022491"/>
    </source>
</evidence>
<dbReference type="PRINTS" id="PR00455">
    <property type="entry name" value="HTHTETR"/>
</dbReference>
<feature type="DNA-binding region" description="H-T-H motif" evidence="3">
    <location>
        <begin position="29"/>
        <end position="48"/>
    </location>
</feature>
<dbReference type="GO" id="GO:0003677">
    <property type="term" value="F:DNA binding"/>
    <property type="evidence" value="ECO:0007669"/>
    <property type="project" value="UniProtKB-UniRule"/>
</dbReference>
<dbReference type="SUPFAM" id="SSF46689">
    <property type="entry name" value="Homeodomain-like"/>
    <property type="match status" value="1"/>
</dbReference>
<dbReference type="STRING" id="1246626.BleG1_0524"/>
<protein>
    <submittedName>
        <fullName evidence="5">TetR family transcriptional regulator</fullName>
    </submittedName>
</protein>
<feature type="domain" description="HTH tetR-type" evidence="4">
    <location>
        <begin position="6"/>
        <end position="66"/>
    </location>
</feature>
<dbReference type="HOGENOM" id="CLU_069356_15_11_9"/>
<keyword evidence="1" id="KW-0678">Repressor</keyword>
<dbReference type="PROSITE" id="PS01081">
    <property type="entry name" value="HTH_TETR_1"/>
    <property type="match status" value="1"/>
</dbReference>
<reference evidence="5 6" key="1">
    <citation type="journal article" date="2014" name="Gene">
        <title>A comparative genomic analysis of the alkalitolerant soil bacterium Bacillus lehensis G1.</title>
        <authorList>
            <person name="Noor Y.M."/>
            <person name="Samsulrizal N.H."/>
            <person name="Jema'on N.A."/>
            <person name="Low K.O."/>
            <person name="Ramli A.N."/>
            <person name="Alias N.I."/>
            <person name="Damis S.I."/>
            <person name="Fuzi S.F."/>
            <person name="Isa M.N."/>
            <person name="Murad A.M."/>
            <person name="Raih M.F."/>
            <person name="Bakar F.D."/>
            <person name="Najimudin N."/>
            <person name="Mahadi N.M."/>
            <person name="Illias R.M."/>
        </authorList>
    </citation>
    <scope>NUCLEOTIDE SEQUENCE [LARGE SCALE GENOMIC DNA]</scope>
    <source>
        <strain evidence="5 6">G1</strain>
    </source>
</reference>
<dbReference type="OrthoDB" id="9780939at2"/>
<dbReference type="SUPFAM" id="SSF48498">
    <property type="entry name" value="Tetracyclin repressor-like, C-terminal domain"/>
    <property type="match status" value="1"/>
</dbReference>
<dbReference type="PANTHER" id="PTHR43479:SF11">
    <property type="entry name" value="ACREF_ENVCD OPERON REPRESSOR-RELATED"/>
    <property type="match status" value="1"/>
</dbReference>
<keyword evidence="2 3" id="KW-0238">DNA-binding</keyword>
<evidence type="ECO:0000256" key="2">
    <source>
        <dbReference type="ARBA" id="ARBA00023125"/>
    </source>
</evidence>
<dbReference type="Pfam" id="PF00440">
    <property type="entry name" value="TetR_N"/>
    <property type="match status" value="1"/>
</dbReference>
<dbReference type="InterPro" id="IPR050624">
    <property type="entry name" value="HTH-type_Tx_Regulator"/>
</dbReference>
<dbReference type="InterPro" id="IPR036271">
    <property type="entry name" value="Tet_transcr_reg_TetR-rel_C_sf"/>
</dbReference>
<dbReference type="RefSeq" id="WP_038476798.1">
    <property type="nucleotide sequence ID" value="NZ_CP003923.1"/>
</dbReference>
<dbReference type="Proteomes" id="UP000027142">
    <property type="component" value="Chromosome"/>
</dbReference>
<dbReference type="PANTHER" id="PTHR43479">
    <property type="entry name" value="ACREF/ENVCD OPERON REPRESSOR-RELATED"/>
    <property type="match status" value="1"/>
</dbReference>
<dbReference type="KEGG" id="ble:BleG1_0524"/>
<dbReference type="Gene3D" id="1.10.357.10">
    <property type="entry name" value="Tetracycline Repressor, domain 2"/>
    <property type="match status" value="1"/>
</dbReference>
<gene>
    <name evidence="5" type="ORF">BleG1_0524</name>
</gene>
<dbReference type="PROSITE" id="PS50977">
    <property type="entry name" value="HTH_TETR_2"/>
    <property type="match status" value="1"/>
</dbReference>
<keyword evidence="6" id="KW-1185">Reference proteome</keyword>
<dbReference type="InterPro" id="IPR001647">
    <property type="entry name" value="HTH_TetR"/>
</dbReference>
<evidence type="ECO:0000259" key="4">
    <source>
        <dbReference type="PROSITE" id="PS50977"/>
    </source>
</evidence>
<dbReference type="InterPro" id="IPR023772">
    <property type="entry name" value="DNA-bd_HTH_TetR-type_CS"/>
</dbReference>
<dbReference type="PATRIC" id="fig|1246626.3.peg.514"/>
<dbReference type="EMBL" id="CP003923">
    <property type="protein sequence ID" value="AIC93132.1"/>
    <property type="molecule type" value="Genomic_DNA"/>
</dbReference>
<organism evidence="5 6">
    <name type="scientific">Shouchella lehensis G1</name>
    <dbReference type="NCBI Taxonomy" id="1246626"/>
    <lineage>
        <taxon>Bacteria</taxon>
        <taxon>Bacillati</taxon>
        <taxon>Bacillota</taxon>
        <taxon>Bacilli</taxon>
        <taxon>Bacillales</taxon>
        <taxon>Bacillaceae</taxon>
        <taxon>Shouchella</taxon>
    </lineage>
</organism>
<sequence>MAEPNVITKQDLIESAKTCIVENGVNKLTLKAVAQGAGVTQGTVYYHFKTKDQLMVEVVSDMCQTSWNRLEKMKKNSNQQAKEWIQTGLKSATERNSSDSSYHSLFSSLVTASLHNDKIREQISELLTYENQVLQKQIEAVVGERLYGVSAETWSVLMNALIDGLAIQSMMIEDFDAGKVFKGLETLLLKQMEENQASE</sequence>